<dbReference type="GO" id="GO:0016787">
    <property type="term" value="F:hydrolase activity"/>
    <property type="evidence" value="ECO:0007669"/>
    <property type="project" value="InterPro"/>
</dbReference>
<protein>
    <submittedName>
        <fullName evidence="3">Endo-1,31,4-beta-D-glucanase</fullName>
    </submittedName>
</protein>
<evidence type="ECO:0000259" key="2">
    <source>
        <dbReference type="Pfam" id="PF01738"/>
    </source>
</evidence>
<dbReference type="PANTHER" id="PTHR17630">
    <property type="entry name" value="DIENELACTONE HYDROLASE"/>
    <property type="match status" value="1"/>
</dbReference>
<gene>
    <name evidence="3" type="primary">E134_7</name>
    <name evidence="3" type="ORF">g.59656</name>
</gene>
<proteinExistence type="predicted"/>
<sequence length="303" mass="32470">ATPRGSGAARYGRRVRPVVGVMRGPLHARACPIVLLTLLLLVASVSLFLLPFPPLRAREAMASPQCCANPPTLDPASGQGSVVDDLGGLRAYTAGSPDSGLAVLLASDVYGFEAPNLRKIADKVAAAGYFVVVPDLFHGDPFVLENAERRPQNVWIKSHSPEKGYEDAKQVIAALKNKGISAIGAAGFCWGAKVVTELAKLGNIQAGVLLHPSFVTVDDMKAVKSPIAVLGAETDHLSPPALVKQFEEVLSSNSQVDSFVKIFPGVAHGWTVRYKTDNEFSVNKAEEAHQDMLDWFNKYTKKT</sequence>
<keyword evidence="1" id="KW-0812">Transmembrane</keyword>
<dbReference type="PANTHER" id="PTHR17630:SF44">
    <property type="entry name" value="PROTEIN AIM2"/>
    <property type="match status" value="1"/>
</dbReference>
<dbReference type="Pfam" id="PF01738">
    <property type="entry name" value="DLH"/>
    <property type="match status" value="1"/>
</dbReference>
<dbReference type="SUPFAM" id="SSF53474">
    <property type="entry name" value="alpha/beta-Hydrolases"/>
    <property type="match status" value="1"/>
</dbReference>
<feature type="non-terminal residue" evidence="3">
    <location>
        <position position="1"/>
    </location>
</feature>
<feature type="transmembrane region" description="Helical" evidence="1">
    <location>
        <begin position="33"/>
        <end position="52"/>
    </location>
</feature>
<evidence type="ECO:0000256" key="1">
    <source>
        <dbReference type="SAM" id="Phobius"/>
    </source>
</evidence>
<organism evidence="3">
    <name type="scientific">Anthurium amnicola</name>
    <dbReference type="NCBI Taxonomy" id="1678845"/>
    <lineage>
        <taxon>Eukaryota</taxon>
        <taxon>Viridiplantae</taxon>
        <taxon>Streptophyta</taxon>
        <taxon>Embryophyta</taxon>
        <taxon>Tracheophyta</taxon>
        <taxon>Spermatophyta</taxon>
        <taxon>Magnoliopsida</taxon>
        <taxon>Liliopsida</taxon>
        <taxon>Araceae</taxon>
        <taxon>Pothoideae</taxon>
        <taxon>Potheae</taxon>
        <taxon>Anthurium</taxon>
    </lineage>
</organism>
<keyword evidence="1" id="KW-1133">Transmembrane helix</keyword>
<evidence type="ECO:0000313" key="3">
    <source>
        <dbReference type="EMBL" id="JAT40165.1"/>
    </source>
</evidence>
<dbReference type="InterPro" id="IPR029058">
    <property type="entry name" value="AB_hydrolase_fold"/>
</dbReference>
<dbReference type="InterPro" id="IPR002925">
    <property type="entry name" value="Dienelactn_hydro"/>
</dbReference>
<keyword evidence="1" id="KW-0472">Membrane</keyword>
<dbReference type="EMBL" id="GDJX01027771">
    <property type="protein sequence ID" value="JAT40165.1"/>
    <property type="molecule type" value="Transcribed_RNA"/>
</dbReference>
<reference evidence="3" key="1">
    <citation type="submission" date="2015-07" db="EMBL/GenBank/DDBJ databases">
        <title>Transcriptome Assembly of Anthurium amnicola.</title>
        <authorList>
            <person name="Suzuki J."/>
        </authorList>
    </citation>
    <scope>NUCLEOTIDE SEQUENCE</scope>
</reference>
<dbReference type="AlphaFoldDB" id="A0A1D1XCN6"/>
<name>A0A1D1XCN6_9ARAE</name>
<accession>A0A1D1XCN6</accession>
<feature type="domain" description="Dienelactone hydrolase" evidence="2">
    <location>
        <begin position="90"/>
        <end position="299"/>
    </location>
</feature>
<dbReference type="Gene3D" id="3.40.50.1820">
    <property type="entry name" value="alpha/beta hydrolase"/>
    <property type="match status" value="1"/>
</dbReference>